<comment type="caution">
    <text evidence="10">The sequence shown here is derived from an EMBL/GenBank/DDBJ whole genome shotgun (WGS) entry which is preliminary data.</text>
</comment>
<evidence type="ECO:0000256" key="3">
    <source>
        <dbReference type="ARBA" id="ARBA00022475"/>
    </source>
</evidence>
<dbReference type="PANTHER" id="PTHR43163">
    <property type="entry name" value="DIPEPTIDE TRANSPORT SYSTEM PERMEASE PROTEIN DPPB-RELATED"/>
    <property type="match status" value="1"/>
</dbReference>
<proteinExistence type="inferred from homology"/>
<feature type="chain" id="PRO_5023109399" evidence="8">
    <location>
        <begin position="31"/>
        <end position="328"/>
    </location>
</feature>
<dbReference type="SUPFAM" id="SSF161098">
    <property type="entry name" value="MetI-like"/>
    <property type="match status" value="1"/>
</dbReference>
<dbReference type="InterPro" id="IPR035906">
    <property type="entry name" value="MetI-like_sf"/>
</dbReference>
<keyword evidence="5 7" id="KW-1133">Transmembrane helix</keyword>
<feature type="signal peptide" evidence="8">
    <location>
        <begin position="1"/>
        <end position="30"/>
    </location>
</feature>
<dbReference type="PANTHER" id="PTHR43163:SF3">
    <property type="entry name" value="PEPTIDE ABC TRANSPORTER PERMEASE PROTEIN"/>
    <property type="match status" value="1"/>
</dbReference>
<protein>
    <submittedName>
        <fullName evidence="10">ABC transporter permease</fullName>
    </submittedName>
</protein>
<dbReference type="Pfam" id="PF00528">
    <property type="entry name" value="BPD_transp_1"/>
    <property type="match status" value="1"/>
</dbReference>
<comment type="subcellular location">
    <subcellularLocation>
        <location evidence="1 7">Cell membrane</location>
        <topology evidence="1 7">Multi-pass membrane protein</topology>
    </subcellularLocation>
</comment>
<name>A0A5C4JD42_9ACTN</name>
<evidence type="ECO:0000256" key="8">
    <source>
        <dbReference type="SAM" id="SignalP"/>
    </source>
</evidence>
<dbReference type="CDD" id="cd06261">
    <property type="entry name" value="TM_PBP2"/>
    <property type="match status" value="1"/>
</dbReference>
<organism evidence="10 11">
    <name type="scientific">Actinomadura soli</name>
    <dbReference type="NCBI Taxonomy" id="2508997"/>
    <lineage>
        <taxon>Bacteria</taxon>
        <taxon>Bacillati</taxon>
        <taxon>Actinomycetota</taxon>
        <taxon>Actinomycetes</taxon>
        <taxon>Streptosporangiales</taxon>
        <taxon>Thermomonosporaceae</taxon>
        <taxon>Actinomadura</taxon>
    </lineage>
</organism>
<feature type="transmembrane region" description="Helical" evidence="7">
    <location>
        <begin position="245"/>
        <end position="268"/>
    </location>
</feature>
<evidence type="ECO:0000256" key="4">
    <source>
        <dbReference type="ARBA" id="ARBA00022692"/>
    </source>
</evidence>
<dbReference type="Gene3D" id="1.10.3720.10">
    <property type="entry name" value="MetI-like"/>
    <property type="match status" value="1"/>
</dbReference>
<feature type="transmembrane region" description="Helical" evidence="7">
    <location>
        <begin position="294"/>
        <end position="316"/>
    </location>
</feature>
<evidence type="ECO:0000259" key="9">
    <source>
        <dbReference type="PROSITE" id="PS50928"/>
    </source>
</evidence>
<evidence type="ECO:0000256" key="6">
    <source>
        <dbReference type="ARBA" id="ARBA00023136"/>
    </source>
</evidence>
<keyword evidence="3" id="KW-1003">Cell membrane</keyword>
<evidence type="ECO:0000313" key="11">
    <source>
        <dbReference type="Proteomes" id="UP000309174"/>
    </source>
</evidence>
<evidence type="ECO:0000256" key="2">
    <source>
        <dbReference type="ARBA" id="ARBA00022448"/>
    </source>
</evidence>
<feature type="transmembrane region" description="Helical" evidence="7">
    <location>
        <begin position="136"/>
        <end position="157"/>
    </location>
</feature>
<gene>
    <name evidence="10" type="ORF">ETD83_13930</name>
</gene>
<dbReference type="OrthoDB" id="9778910at2"/>
<keyword evidence="8" id="KW-0732">Signal</keyword>
<feature type="transmembrane region" description="Helical" evidence="7">
    <location>
        <begin position="103"/>
        <end position="124"/>
    </location>
</feature>
<sequence length="328" mass="34827">MAAFLLGRLASRLVLAVLAASLAYALAAAALDPRAGFEGRAPRPPEAVVDARLTALNLNDRTPLADRYLVWAEGVVHGDFGHTSDGEAVNAELWRRLGVSFRLLFLGAVLGSVLGVLLGAYAAVRRGRTADRLISLGSYLLLAVPVFVLAVLLQIAASRANRAMGVQAFVWVGEATPGASDGVIGGLADRARHLLLPTVTIALTQLGLYCRYQRAMMLDVLHADFVRTARAKGLRRRSALLRHGLRVALTPVTTYFVYAFGLLLLGGIHTEKIFGWHGAGEWLVDSVARGDVNVVAAIVCVAVCGVVLAGLISDVLQGVLDPRVRAAE</sequence>
<accession>A0A5C4JD42</accession>
<keyword evidence="2 7" id="KW-0813">Transport</keyword>
<keyword evidence="11" id="KW-1185">Reference proteome</keyword>
<reference evidence="10 11" key="1">
    <citation type="submission" date="2019-05" db="EMBL/GenBank/DDBJ databases">
        <title>Draft genome sequence of Actinomadura sp. 14C53.</title>
        <authorList>
            <person name="Saricaoglu S."/>
            <person name="Isik K."/>
        </authorList>
    </citation>
    <scope>NUCLEOTIDE SEQUENCE [LARGE SCALE GENOMIC DNA]</scope>
    <source>
        <strain evidence="10 11">14C53</strain>
    </source>
</reference>
<dbReference type="EMBL" id="VCKW01000058">
    <property type="protein sequence ID" value="TMR01811.1"/>
    <property type="molecule type" value="Genomic_DNA"/>
</dbReference>
<feature type="transmembrane region" description="Helical" evidence="7">
    <location>
        <begin position="194"/>
        <end position="212"/>
    </location>
</feature>
<dbReference type="AlphaFoldDB" id="A0A5C4JD42"/>
<evidence type="ECO:0000256" key="7">
    <source>
        <dbReference type="RuleBase" id="RU363032"/>
    </source>
</evidence>
<comment type="similarity">
    <text evidence="7">Belongs to the binding-protein-dependent transport system permease family.</text>
</comment>
<dbReference type="Proteomes" id="UP000309174">
    <property type="component" value="Unassembled WGS sequence"/>
</dbReference>
<keyword evidence="4 7" id="KW-0812">Transmembrane</keyword>
<feature type="domain" description="ABC transmembrane type-1" evidence="9">
    <location>
        <begin position="97"/>
        <end position="313"/>
    </location>
</feature>
<dbReference type="GO" id="GO:0005886">
    <property type="term" value="C:plasma membrane"/>
    <property type="evidence" value="ECO:0007669"/>
    <property type="project" value="UniProtKB-SubCell"/>
</dbReference>
<dbReference type="InterPro" id="IPR000515">
    <property type="entry name" value="MetI-like"/>
</dbReference>
<keyword evidence="6 7" id="KW-0472">Membrane</keyword>
<evidence type="ECO:0000256" key="1">
    <source>
        <dbReference type="ARBA" id="ARBA00004651"/>
    </source>
</evidence>
<evidence type="ECO:0000256" key="5">
    <source>
        <dbReference type="ARBA" id="ARBA00022989"/>
    </source>
</evidence>
<dbReference type="GO" id="GO:0055085">
    <property type="term" value="P:transmembrane transport"/>
    <property type="evidence" value="ECO:0007669"/>
    <property type="project" value="InterPro"/>
</dbReference>
<dbReference type="PROSITE" id="PS50928">
    <property type="entry name" value="ABC_TM1"/>
    <property type="match status" value="1"/>
</dbReference>
<evidence type="ECO:0000313" key="10">
    <source>
        <dbReference type="EMBL" id="TMR01811.1"/>
    </source>
</evidence>
<dbReference type="RefSeq" id="WP_138645537.1">
    <property type="nucleotide sequence ID" value="NZ_VCKW01000058.1"/>
</dbReference>